<accession>A0A0A9GN80</accession>
<protein>
    <submittedName>
        <fullName evidence="1">Uncharacterized protein</fullName>
    </submittedName>
</protein>
<proteinExistence type="predicted"/>
<reference evidence="1" key="1">
    <citation type="submission" date="2014-09" db="EMBL/GenBank/DDBJ databases">
        <authorList>
            <person name="Magalhaes I.L.F."/>
            <person name="Oliveira U."/>
            <person name="Santos F.R."/>
            <person name="Vidigal T.H.D.A."/>
            <person name="Brescovit A.D."/>
            <person name="Santos A.J."/>
        </authorList>
    </citation>
    <scope>NUCLEOTIDE SEQUENCE</scope>
    <source>
        <tissue evidence="1">Shoot tissue taken approximately 20 cm above the soil surface</tissue>
    </source>
</reference>
<name>A0A0A9GN80_ARUDO</name>
<organism evidence="1">
    <name type="scientific">Arundo donax</name>
    <name type="common">Giant reed</name>
    <name type="synonym">Donax arundinaceus</name>
    <dbReference type="NCBI Taxonomy" id="35708"/>
    <lineage>
        <taxon>Eukaryota</taxon>
        <taxon>Viridiplantae</taxon>
        <taxon>Streptophyta</taxon>
        <taxon>Embryophyta</taxon>
        <taxon>Tracheophyta</taxon>
        <taxon>Spermatophyta</taxon>
        <taxon>Magnoliopsida</taxon>
        <taxon>Liliopsida</taxon>
        <taxon>Poales</taxon>
        <taxon>Poaceae</taxon>
        <taxon>PACMAD clade</taxon>
        <taxon>Arundinoideae</taxon>
        <taxon>Arundineae</taxon>
        <taxon>Arundo</taxon>
    </lineage>
</organism>
<evidence type="ECO:0000313" key="1">
    <source>
        <dbReference type="EMBL" id="JAE26575.1"/>
    </source>
</evidence>
<dbReference type="EMBL" id="GBRH01171321">
    <property type="protein sequence ID" value="JAE26575.1"/>
    <property type="molecule type" value="Transcribed_RNA"/>
</dbReference>
<reference evidence="1" key="2">
    <citation type="journal article" date="2015" name="Data Brief">
        <title>Shoot transcriptome of the giant reed, Arundo donax.</title>
        <authorList>
            <person name="Barrero R.A."/>
            <person name="Guerrero F.D."/>
            <person name="Moolhuijzen P."/>
            <person name="Goolsby J.A."/>
            <person name="Tidwell J."/>
            <person name="Bellgard S.E."/>
            <person name="Bellgard M.I."/>
        </authorList>
    </citation>
    <scope>NUCLEOTIDE SEQUENCE</scope>
    <source>
        <tissue evidence="1">Shoot tissue taken approximately 20 cm above the soil surface</tissue>
    </source>
</reference>
<sequence>METCLTTETNKQIIPECFSRN</sequence>
<dbReference type="AlphaFoldDB" id="A0A0A9GN80"/>